<organism evidence="4 5">
    <name type="scientific">Clavelina lepadiformis</name>
    <name type="common">Light-bulb sea squirt</name>
    <name type="synonym">Ascidia lepadiformis</name>
    <dbReference type="NCBI Taxonomy" id="159417"/>
    <lineage>
        <taxon>Eukaryota</taxon>
        <taxon>Metazoa</taxon>
        <taxon>Chordata</taxon>
        <taxon>Tunicata</taxon>
        <taxon>Ascidiacea</taxon>
        <taxon>Aplousobranchia</taxon>
        <taxon>Clavelinidae</taxon>
        <taxon>Clavelina</taxon>
    </lineage>
</organism>
<evidence type="ECO:0000256" key="2">
    <source>
        <dbReference type="SAM" id="MobiDB-lite"/>
    </source>
</evidence>
<feature type="compositionally biased region" description="Basic and acidic residues" evidence="2">
    <location>
        <begin position="244"/>
        <end position="256"/>
    </location>
</feature>
<feature type="domain" description="C2" evidence="3">
    <location>
        <begin position="342"/>
        <end position="465"/>
    </location>
</feature>
<evidence type="ECO:0000313" key="5">
    <source>
        <dbReference type="Proteomes" id="UP001642483"/>
    </source>
</evidence>
<feature type="region of interest" description="Disordered" evidence="2">
    <location>
        <begin position="191"/>
        <end position="218"/>
    </location>
</feature>
<protein>
    <recommendedName>
        <fullName evidence="3">C2 domain-containing protein</fullName>
    </recommendedName>
</protein>
<evidence type="ECO:0000259" key="3">
    <source>
        <dbReference type="PROSITE" id="PS50004"/>
    </source>
</evidence>
<feature type="compositionally biased region" description="Basic and acidic residues" evidence="2">
    <location>
        <begin position="801"/>
        <end position="818"/>
    </location>
</feature>
<comment type="caution">
    <text evidence="4">The sequence shown here is derived from an EMBL/GenBank/DDBJ whole genome shotgun (WGS) entry which is preliminary data.</text>
</comment>
<feature type="region of interest" description="Disordered" evidence="2">
    <location>
        <begin position="392"/>
        <end position="412"/>
    </location>
</feature>
<dbReference type="InterPro" id="IPR039889">
    <property type="entry name" value="CCD33"/>
</dbReference>
<gene>
    <name evidence="4" type="ORF">CVLEPA_LOCUS7888</name>
</gene>
<dbReference type="Proteomes" id="UP001642483">
    <property type="component" value="Unassembled WGS sequence"/>
</dbReference>
<dbReference type="Pfam" id="PF00168">
    <property type="entry name" value="C2"/>
    <property type="match status" value="2"/>
</dbReference>
<feature type="region of interest" description="Disordered" evidence="2">
    <location>
        <begin position="236"/>
        <end position="265"/>
    </location>
</feature>
<dbReference type="InterPro" id="IPR000008">
    <property type="entry name" value="C2_dom"/>
</dbReference>
<evidence type="ECO:0000313" key="4">
    <source>
        <dbReference type="EMBL" id="CAK8677902.1"/>
    </source>
</evidence>
<evidence type="ECO:0000256" key="1">
    <source>
        <dbReference type="SAM" id="Coils"/>
    </source>
</evidence>
<feature type="region of interest" description="Disordered" evidence="2">
    <location>
        <begin position="789"/>
        <end position="818"/>
    </location>
</feature>
<feature type="compositionally biased region" description="Polar residues" evidence="2">
    <location>
        <begin position="790"/>
        <end position="800"/>
    </location>
</feature>
<keyword evidence="1" id="KW-0175">Coiled coil</keyword>
<feature type="compositionally biased region" description="Basic residues" evidence="2">
    <location>
        <begin position="321"/>
        <end position="332"/>
    </location>
</feature>
<feature type="compositionally biased region" description="Polar residues" evidence="2">
    <location>
        <begin position="399"/>
        <end position="410"/>
    </location>
</feature>
<feature type="region of interest" description="Disordered" evidence="2">
    <location>
        <begin position="286"/>
        <end position="353"/>
    </location>
</feature>
<feature type="compositionally biased region" description="Low complexity" evidence="2">
    <location>
        <begin position="333"/>
        <end position="342"/>
    </location>
</feature>
<keyword evidence="5" id="KW-1185">Reference proteome</keyword>
<dbReference type="PANTHER" id="PTHR21623:SF2">
    <property type="entry name" value="COILED-COIL DOMAIN-CONTAINING PROTEIN 33"/>
    <property type="match status" value="1"/>
</dbReference>
<reference evidence="4 5" key="1">
    <citation type="submission" date="2024-02" db="EMBL/GenBank/DDBJ databases">
        <authorList>
            <person name="Daric V."/>
            <person name="Darras S."/>
        </authorList>
    </citation>
    <scope>NUCLEOTIDE SEQUENCE [LARGE SCALE GENOMIC DNA]</scope>
</reference>
<dbReference type="PANTHER" id="PTHR21623">
    <property type="entry name" value="SPERIOLIN-BINDING FACTOR"/>
    <property type="match status" value="1"/>
</dbReference>
<feature type="coiled-coil region" evidence="1">
    <location>
        <begin position="891"/>
        <end position="1044"/>
    </location>
</feature>
<feature type="compositionally biased region" description="Pro residues" evidence="2">
    <location>
        <begin position="202"/>
        <end position="213"/>
    </location>
</feature>
<proteinExistence type="predicted"/>
<sequence length="1078" mass="121351">MSDRGKQVKLEEKVLDFIFEIAQVQFNKNGVYYLKISIQHGHRTDLLPQVLLEVNNSGNCVSQAIIKTDSVIWDSKVDSVSFNQRRFRFILPKGFCKNDKNYDVYLLIEAYQDTQPTKRVGEALFAIYPRTESPRAKLNVKKGEDYYKYAGILTLLRPRSKASTSMHCGRLSYGVALREHVDSNRQAIYEDEDDEENMQTPEPLPSPPPPAPTPQKERLQVVRESIVKPTLSPNTVKHRTALKNGKEQQMVKEVSKESTSNESLPFPFKEETVIISPELESEGSFHISIASTPPPDISPSGKQKTMDSPANEARPATKSTSPKKGRTSRRTSRSPTVTSPKPANKSDSSNRHVAKPGFEEIYVIIHGATSLPSRSDGADPIPFATVKSLYEEQGGRAAQGSTHASLSPTHSPAWEEVLTMEIPEGRVEEEEIVLTVADSVSKEKLVTYNLPIINLEPFHPYHFELVKPTKSIPSGIRVYVTVLRKQSHLPRLEDFGFCGLEVTLRDFQQELSNSSGSLIAVARIVPDYTSYKETMLTRYPCPAGITSTTLTFPSPNPSAFEVAKVDQQGYPQLTTISKETSRPTWNHTFMFCNKDAATTFAHNSALVVEFYPSSSTMTSVTWTIRSPIGFSTLLLDGEIFQALTSDAGRMGVRIDDLIVQGSRFETVDGSFPSIRLLLRLITTERPDTLVVASDPGVLPTLDSVPTTAAGPQRPAEMSNDIAQLYLSEPEEEIQPRIIARDDTAIGGPRYERKKTRVLMKEDEYPPSDALETILPDYVLTVNDPTMLKMDTTSRNVQPPQKSERSSDSHTKSLLDHHAQELSKYREAVKRMTADIVALRRSNAQLQEENAQLRRELLLTKEVGQTVMDDLHKGVITSTEVADKFVATRHKLAKESEDLSKYKTKVQLLQNQMIKANEREKRYLMQNASRKELEETVQYLQDKLKKSKKLEDTCVQQEKVIQKMEKLLNKYMKNTTAPPQNELGDQQGTITLLSQENANLQHELSELRIRQQQHNAEKTELHDRLERAESRVASLEGQLDHNARSWAKEKHELTVRLQEHRNGILRTSGANARNDPLLN</sequence>
<dbReference type="PROSITE" id="PS50004">
    <property type="entry name" value="C2"/>
    <property type="match status" value="1"/>
</dbReference>
<dbReference type="EMBL" id="CAWYQH010000046">
    <property type="protein sequence ID" value="CAK8677902.1"/>
    <property type="molecule type" value="Genomic_DNA"/>
</dbReference>
<accession>A0ABP0FHT8</accession>
<name>A0ABP0FHT8_CLALP</name>